<comment type="caution">
    <text evidence="1">The sequence shown here is derived from an EMBL/GenBank/DDBJ whole genome shotgun (WGS) entry which is preliminary data.</text>
</comment>
<organism evidence="1 2">
    <name type="scientific">Candidatus Coproplasma excrementigallinarum</name>
    <dbReference type="NCBI Taxonomy" id="2840747"/>
    <lineage>
        <taxon>Bacteria</taxon>
        <taxon>Bacillati</taxon>
        <taxon>Bacillota</taxon>
        <taxon>Clostridia</taxon>
        <taxon>Eubacteriales</taxon>
        <taxon>Candidatus Coproplasma</taxon>
    </lineage>
</organism>
<reference evidence="1" key="1">
    <citation type="submission" date="2020-10" db="EMBL/GenBank/DDBJ databases">
        <authorList>
            <person name="Gilroy R."/>
        </authorList>
    </citation>
    <scope>NUCLEOTIDE SEQUENCE</scope>
    <source>
        <strain evidence="1">CHK195-12923</strain>
    </source>
</reference>
<evidence type="ECO:0008006" key="3">
    <source>
        <dbReference type="Google" id="ProtNLM"/>
    </source>
</evidence>
<name>A0A9D1MKX6_9FIRM</name>
<accession>A0A9D1MKX6</accession>
<sequence length="238" mass="27893">MKIEYDPPRKKQPVFACFKALIRPFVKKPRVVCLGGEPQEKCLYIANHANKMGPMMYSIFFGVYHVKWGASSMFGTYRERFRYLRDVLYVQKNKSGRRIATFRAFFEAFFSKYVYKGIKILPTYTDARLMRTIKKTVRLLGEGTAVMIFPENSAEGYKDVLTDFFAGFVLVAEKYRQRFGEDIPMRPVYYHKKKRIIAVGEVCTLADFNGAKREEVAEAFRQKVNDLYYRIERGEFDS</sequence>
<dbReference type="Proteomes" id="UP000824110">
    <property type="component" value="Unassembled WGS sequence"/>
</dbReference>
<evidence type="ECO:0000313" key="1">
    <source>
        <dbReference type="EMBL" id="HIU61983.1"/>
    </source>
</evidence>
<gene>
    <name evidence="1" type="ORF">IAB69_04995</name>
</gene>
<proteinExistence type="predicted"/>
<dbReference type="EMBL" id="DVNE01000047">
    <property type="protein sequence ID" value="HIU61983.1"/>
    <property type="molecule type" value="Genomic_DNA"/>
</dbReference>
<reference evidence="1" key="2">
    <citation type="journal article" date="2021" name="PeerJ">
        <title>Extensive microbial diversity within the chicken gut microbiome revealed by metagenomics and culture.</title>
        <authorList>
            <person name="Gilroy R."/>
            <person name="Ravi A."/>
            <person name="Getino M."/>
            <person name="Pursley I."/>
            <person name="Horton D.L."/>
            <person name="Alikhan N.F."/>
            <person name="Baker D."/>
            <person name="Gharbi K."/>
            <person name="Hall N."/>
            <person name="Watson M."/>
            <person name="Adriaenssens E.M."/>
            <person name="Foster-Nyarko E."/>
            <person name="Jarju S."/>
            <person name="Secka A."/>
            <person name="Antonio M."/>
            <person name="Oren A."/>
            <person name="Chaudhuri R.R."/>
            <person name="La Ragione R."/>
            <person name="Hildebrand F."/>
            <person name="Pallen M.J."/>
        </authorList>
    </citation>
    <scope>NUCLEOTIDE SEQUENCE</scope>
    <source>
        <strain evidence="1">CHK195-12923</strain>
    </source>
</reference>
<dbReference type="SUPFAM" id="SSF69593">
    <property type="entry name" value="Glycerol-3-phosphate (1)-acyltransferase"/>
    <property type="match status" value="1"/>
</dbReference>
<protein>
    <recommendedName>
        <fullName evidence="3">Phospholipid/glycerol acyltransferase domain-containing protein</fullName>
    </recommendedName>
</protein>
<dbReference type="AlphaFoldDB" id="A0A9D1MKX6"/>
<evidence type="ECO:0000313" key="2">
    <source>
        <dbReference type="Proteomes" id="UP000824110"/>
    </source>
</evidence>